<feature type="transmembrane region" description="Helical" evidence="2">
    <location>
        <begin position="169"/>
        <end position="191"/>
    </location>
</feature>
<dbReference type="Proteomes" id="UP000694540">
    <property type="component" value="Unplaced"/>
</dbReference>
<feature type="chain" id="PRO_5034691365" evidence="3">
    <location>
        <begin position="26"/>
        <end position="309"/>
    </location>
</feature>
<keyword evidence="2" id="KW-1133">Transmembrane helix</keyword>
<evidence type="ECO:0000256" key="3">
    <source>
        <dbReference type="SAM" id="SignalP"/>
    </source>
</evidence>
<dbReference type="GO" id="GO:0015630">
    <property type="term" value="C:microtubule cytoskeleton"/>
    <property type="evidence" value="ECO:0007669"/>
    <property type="project" value="Ensembl"/>
</dbReference>
<dbReference type="PANTHER" id="PTHR20878:SF0">
    <property type="entry name" value="LEUCINE-RICH REPEAT-CONTAINING PROTEIN 25"/>
    <property type="match status" value="1"/>
</dbReference>
<gene>
    <name evidence="4" type="primary">LRRC25</name>
</gene>
<keyword evidence="5" id="KW-1185">Reference proteome</keyword>
<dbReference type="GO" id="GO:0005829">
    <property type="term" value="C:cytosol"/>
    <property type="evidence" value="ECO:0007669"/>
    <property type="project" value="Ensembl"/>
</dbReference>
<evidence type="ECO:0000313" key="4">
    <source>
        <dbReference type="Ensembl" id="ENSCWAP00000024332.1"/>
    </source>
</evidence>
<evidence type="ECO:0000256" key="1">
    <source>
        <dbReference type="SAM" id="MobiDB-lite"/>
    </source>
</evidence>
<dbReference type="AlphaFoldDB" id="A0A8C3XA44"/>
<dbReference type="Gene3D" id="3.80.10.10">
    <property type="entry name" value="Ribonuclease Inhibitor"/>
    <property type="match status" value="1"/>
</dbReference>
<dbReference type="GO" id="GO:0005783">
    <property type="term" value="C:endoplasmic reticulum"/>
    <property type="evidence" value="ECO:0007669"/>
    <property type="project" value="Ensembl"/>
</dbReference>
<accession>A0A8C3XA44</accession>
<keyword evidence="2" id="KW-0472">Membrane</keyword>
<organism evidence="4 5">
    <name type="scientific">Catagonus wagneri</name>
    <name type="common">Chacoan peccary</name>
    <dbReference type="NCBI Taxonomy" id="51154"/>
    <lineage>
        <taxon>Eukaryota</taxon>
        <taxon>Metazoa</taxon>
        <taxon>Chordata</taxon>
        <taxon>Craniata</taxon>
        <taxon>Vertebrata</taxon>
        <taxon>Euteleostomi</taxon>
        <taxon>Mammalia</taxon>
        <taxon>Eutheria</taxon>
        <taxon>Laurasiatheria</taxon>
        <taxon>Artiodactyla</taxon>
        <taxon>Suina</taxon>
        <taxon>Tayassuidae</taxon>
        <taxon>Catagonus</taxon>
    </lineage>
</organism>
<protein>
    <submittedName>
        <fullName evidence="4">Leucine rich repeat containing 25</fullName>
    </submittedName>
</protein>
<feature type="signal peptide" evidence="3">
    <location>
        <begin position="1"/>
        <end position="25"/>
    </location>
</feature>
<dbReference type="GeneTree" id="ENSGT00390000004001"/>
<feature type="region of interest" description="Disordered" evidence="1">
    <location>
        <begin position="203"/>
        <end position="243"/>
    </location>
</feature>
<reference evidence="4" key="1">
    <citation type="submission" date="2025-08" db="UniProtKB">
        <authorList>
            <consortium name="Ensembl"/>
        </authorList>
    </citation>
    <scope>IDENTIFICATION</scope>
</reference>
<sequence>MGRALAWVLSLPLLLLPQHNPGTQGLSCVSSGDVNWTTVFTGTCLNFSGQNLSWLPQNQSLRARSVVLLDLSGNRLRELPASFFALLGELTILDVTNNPLARVDGALAKLCHLNLKADCSCALFSWHRVRPDNCSSQLPLQCLDVATSTWRNLSALEVDCPPGLSAATVGAVAASGSLVLLLAIAGPMLAWRLRRRRVDSGRGLGKTWAAQDGPRSGSGRQPRYSSRALNPKPPAATLSRASTPDYENMFVGQPAAGRQWAEHRAHPSEDSNFYMTYESLQQDSQPVYCNLRSLDQAPVYEDEYVTPGR</sequence>
<reference evidence="4" key="2">
    <citation type="submission" date="2025-09" db="UniProtKB">
        <authorList>
            <consortium name="Ensembl"/>
        </authorList>
    </citation>
    <scope>IDENTIFICATION</scope>
</reference>
<dbReference type="PANTHER" id="PTHR20878">
    <property type="entry name" value="LEUCINE-RICH REPEAT CONTAINING PROTEIN 25"/>
    <property type="match status" value="1"/>
</dbReference>
<evidence type="ECO:0000256" key="2">
    <source>
        <dbReference type="SAM" id="Phobius"/>
    </source>
</evidence>
<dbReference type="InterPro" id="IPR039243">
    <property type="entry name" value="LRRC25"/>
</dbReference>
<proteinExistence type="predicted"/>
<dbReference type="SUPFAM" id="SSF52058">
    <property type="entry name" value="L domain-like"/>
    <property type="match status" value="1"/>
</dbReference>
<dbReference type="InterPro" id="IPR032675">
    <property type="entry name" value="LRR_dom_sf"/>
</dbReference>
<keyword evidence="3" id="KW-0732">Signal</keyword>
<dbReference type="Ensembl" id="ENSCWAT00000026372.1">
    <property type="protein sequence ID" value="ENSCWAP00000024332.1"/>
    <property type="gene ID" value="ENSCWAG00000018518.1"/>
</dbReference>
<keyword evidence="2" id="KW-0812">Transmembrane</keyword>
<evidence type="ECO:0000313" key="5">
    <source>
        <dbReference type="Proteomes" id="UP000694540"/>
    </source>
</evidence>
<name>A0A8C3XA44_9CETA</name>